<reference evidence="2 3" key="1">
    <citation type="submission" date="2014-04" db="EMBL/GenBank/DDBJ databases">
        <authorList>
            <consortium name="DOE Joint Genome Institute"/>
            <person name="Kuo A."/>
            <person name="Martino E."/>
            <person name="Perotto S."/>
            <person name="Kohler A."/>
            <person name="Nagy L.G."/>
            <person name="Floudas D."/>
            <person name="Copeland A."/>
            <person name="Barry K.W."/>
            <person name="Cichocki N."/>
            <person name="Veneault-Fourrey C."/>
            <person name="LaButti K."/>
            <person name="Lindquist E.A."/>
            <person name="Lipzen A."/>
            <person name="Lundell T."/>
            <person name="Morin E."/>
            <person name="Murat C."/>
            <person name="Sun H."/>
            <person name="Tunlid A."/>
            <person name="Henrissat B."/>
            <person name="Grigoriev I.V."/>
            <person name="Hibbett D.S."/>
            <person name="Martin F."/>
            <person name="Nordberg H.P."/>
            <person name="Cantor M.N."/>
            <person name="Hua S.X."/>
        </authorList>
    </citation>
    <scope>NUCLEOTIDE SEQUENCE [LARGE SCALE GENOMIC DNA]</scope>
    <source>
        <strain evidence="2 3">Zn</strain>
    </source>
</reference>
<reference evidence="3" key="2">
    <citation type="submission" date="2015-01" db="EMBL/GenBank/DDBJ databases">
        <title>Evolutionary Origins and Diversification of the Mycorrhizal Mutualists.</title>
        <authorList>
            <consortium name="DOE Joint Genome Institute"/>
            <consortium name="Mycorrhizal Genomics Consortium"/>
            <person name="Kohler A."/>
            <person name="Kuo A."/>
            <person name="Nagy L.G."/>
            <person name="Floudas D."/>
            <person name="Copeland A."/>
            <person name="Barry K.W."/>
            <person name="Cichocki N."/>
            <person name="Veneault-Fourrey C."/>
            <person name="LaButti K."/>
            <person name="Lindquist E.A."/>
            <person name="Lipzen A."/>
            <person name="Lundell T."/>
            <person name="Morin E."/>
            <person name="Murat C."/>
            <person name="Riley R."/>
            <person name="Ohm R."/>
            <person name="Sun H."/>
            <person name="Tunlid A."/>
            <person name="Henrissat B."/>
            <person name="Grigoriev I.V."/>
            <person name="Hibbett D.S."/>
            <person name="Martin F."/>
        </authorList>
    </citation>
    <scope>NUCLEOTIDE SEQUENCE [LARGE SCALE GENOMIC DNA]</scope>
    <source>
        <strain evidence="3">Zn</strain>
    </source>
</reference>
<accession>A0A0C3HYU0</accession>
<dbReference type="STRING" id="913774.A0A0C3HYU0"/>
<sequence length="208" mass="23602">MSLLSILQPGNRRPHQPRRSALCGLGGSGKTEIAVQFAQDYRPCYSAVFWVNGMDKPHLINGFSLIARHAGVGTMQSLEGNVEAAKNWLTQNDGWLLIVDNVDSDDGLNALHPQISIAEYLKLYLRERSEYLQEYPSTQYNFRSRETVMTTWTISFEIIKKDFPEAALLLQMLSLLQTEDIPISIIESCLVGQYYWASEWRVSGSPER</sequence>
<keyword evidence="3" id="KW-1185">Reference proteome</keyword>
<dbReference type="HOGENOM" id="CLU_1321237_0_0_1"/>
<protein>
    <recommendedName>
        <fullName evidence="4">NB-ARC domain-containing protein</fullName>
    </recommendedName>
</protein>
<dbReference type="OrthoDB" id="674604at2759"/>
<dbReference type="Proteomes" id="UP000054321">
    <property type="component" value="Unassembled WGS sequence"/>
</dbReference>
<organism evidence="2 3">
    <name type="scientific">Oidiodendron maius (strain Zn)</name>
    <dbReference type="NCBI Taxonomy" id="913774"/>
    <lineage>
        <taxon>Eukaryota</taxon>
        <taxon>Fungi</taxon>
        <taxon>Dikarya</taxon>
        <taxon>Ascomycota</taxon>
        <taxon>Pezizomycotina</taxon>
        <taxon>Leotiomycetes</taxon>
        <taxon>Leotiomycetes incertae sedis</taxon>
        <taxon>Myxotrichaceae</taxon>
        <taxon>Oidiodendron</taxon>
    </lineage>
</organism>
<dbReference type="Gene3D" id="3.40.50.300">
    <property type="entry name" value="P-loop containing nucleotide triphosphate hydrolases"/>
    <property type="match status" value="1"/>
</dbReference>
<evidence type="ECO:0000313" key="2">
    <source>
        <dbReference type="EMBL" id="KIN07407.1"/>
    </source>
</evidence>
<gene>
    <name evidence="2" type="ORF">OIDMADRAFT_139999</name>
</gene>
<dbReference type="AlphaFoldDB" id="A0A0C3HYU0"/>
<dbReference type="PANTHER" id="PTHR35205:SF1">
    <property type="entry name" value="ZU5 DOMAIN-CONTAINING PROTEIN"/>
    <property type="match status" value="1"/>
</dbReference>
<name>A0A0C3HYU0_OIDMZ</name>
<proteinExistence type="predicted"/>
<dbReference type="InterPro" id="IPR027417">
    <property type="entry name" value="P-loop_NTPase"/>
</dbReference>
<evidence type="ECO:0000313" key="3">
    <source>
        <dbReference type="Proteomes" id="UP000054321"/>
    </source>
</evidence>
<evidence type="ECO:0000256" key="1">
    <source>
        <dbReference type="SAM" id="MobiDB-lite"/>
    </source>
</evidence>
<dbReference type="InParanoid" id="A0A0C3HYU0"/>
<dbReference type="SUPFAM" id="SSF52540">
    <property type="entry name" value="P-loop containing nucleoside triphosphate hydrolases"/>
    <property type="match status" value="1"/>
</dbReference>
<dbReference type="PANTHER" id="PTHR35205">
    <property type="entry name" value="NB-ARC AND TPR DOMAIN PROTEIN"/>
    <property type="match status" value="1"/>
</dbReference>
<dbReference type="EMBL" id="KN832870">
    <property type="protein sequence ID" value="KIN07407.1"/>
    <property type="molecule type" value="Genomic_DNA"/>
</dbReference>
<feature type="region of interest" description="Disordered" evidence="1">
    <location>
        <begin position="1"/>
        <end position="22"/>
    </location>
</feature>
<evidence type="ECO:0008006" key="4">
    <source>
        <dbReference type="Google" id="ProtNLM"/>
    </source>
</evidence>